<protein>
    <submittedName>
        <fullName evidence="1">Uncharacterized protein</fullName>
    </submittedName>
</protein>
<dbReference type="Proteomes" id="UP001059596">
    <property type="component" value="Chromosome 3R"/>
</dbReference>
<evidence type="ECO:0000313" key="2">
    <source>
        <dbReference type="Proteomes" id="UP001059596"/>
    </source>
</evidence>
<proteinExistence type="predicted"/>
<gene>
    <name evidence="1" type="ORF">M5D96_002015</name>
</gene>
<accession>A0A9P9YZ90</accession>
<dbReference type="AlphaFoldDB" id="A0A9P9YZ90"/>
<comment type="caution">
    <text evidence="1">The sequence shown here is derived from an EMBL/GenBank/DDBJ whole genome shotgun (WGS) entry which is preliminary data.</text>
</comment>
<keyword evidence="2" id="KW-1185">Reference proteome</keyword>
<name>A0A9P9YZ90_9MUSC</name>
<reference evidence="1" key="1">
    <citation type="journal article" date="2023" name="Genome Biol. Evol.">
        <title>Long-read-based Genome Assembly of Drosophila gunungcola Reveals Fewer Chemosensory Genes in Flower-breeding Species.</title>
        <authorList>
            <person name="Negi A."/>
            <person name="Liao B.Y."/>
            <person name="Yeh S.D."/>
        </authorList>
    </citation>
    <scope>NUCLEOTIDE SEQUENCE</scope>
    <source>
        <strain evidence="1">Sukarami</strain>
    </source>
</reference>
<dbReference type="EMBL" id="JAMKOV010000001">
    <property type="protein sequence ID" value="KAI8045826.1"/>
    <property type="molecule type" value="Genomic_DNA"/>
</dbReference>
<sequence length="194" mass="20742">MFSIQIAPCAAAEPPTSAVNLGTGGISGGPMIAPTIVGAEIQLIVLLQGIWQRTPKSAFHQKLIVVALAVQPERGVLRPIHRFLLLLQLHSQLMIVAIENLVDELVAEPEIPRQIAETRAILIPAAIEVLGGIEGATSVLDHRPGGTIGGEGAVTLVQIPLDFISLRNQKPIDAIHTNIFIQFIASRFGRLVKV</sequence>
<evidence type="ECO:0000313" key="1">
    <source>
        <dbReference type="EMBL" id="KAI8045826.1"/>
    </source>
</evidence>
<organism evidence="1 2">
    <name type="scientific">Drosophila gunungcola</name>
    <name type="common">fruit fly</name>
    <dbReference type="NCBI Taxonomy" id="103775"/>
    <lineage>
        <taxon>Eukaryota</taxon>
        <taxon>Metazoa</taxon>
        <taxon>Ecdysozoa</taxon>
        <taxon>Arthropoda</taxon>
        <taxon>Hexapoda</taxon>
        <taxon>Insecta</taxon>
        <taxon>Pterygota</taxon>
        <taxon>Neoptera</taxon>
        <taxon>Endopterygota</taxon>
        <taxon>Diptera</taxon>
        <taxon>Brachycera</taxon>
        <taxon>Muscomorpha</taxon>
        <taxon>Ephydroidea</taxon>
        <taxon>Drosophilidae</taxon>
        <taxon>Drosophila</taxon>
        <taxon>Sophophora</taxon>
    </lineage>
</organism>